<dbReference type="Proteomes" id="UP001223547">
    <property type="component" value="Unassembled WGS sequence"/>
</dbReference>
<gene>
    <name evidence="5" type="ORF">QQF73_04520</name>
</gene>
<dbReference type="RefSeq" id="WP_219866644.1">
    <property type="nucleotide sequence ID" value="NZ_JASSQD010000001.1"/>
</dbReference>
<dbReference type="SUPFAM" id="SSF53850">
    <property type="entry name" value="Periplasmic binding protein-like II"/>
    <property type="match status" value="1"/>
</dbReference>
<evidence type="ECO:0000313" key="5">
    <source>
        <dbReference type="EMBL" id="MDK9556879.1"/>
    </source>
</evidence>
<keyword evidence="2 3" id="KW-0732">Signal</keyword>
<accession>A0ABT7HA44</accession>
<dbReference type="Pfam" id="PF00497">
    <property type="entry name" value="SBP_bac_3"/>
    <property type="match status" value="1"/>
</dbReference>
<dbReference type="PANTHER" id="PTHR35936:SF25">
    <property type="entry name" value="ABC TRANSPORTER SUBSTRATE-BINDING PROTEIN"/>
    <property type="match status" value="1"/>
</dbReference>
<comment type="similarity">
    <text evidence="1">Belongs to the bacterial solute-binding protein 3 family.</text>
</comment>
<evidence type="ECO:0000313" key="6">
    <source>
        <dbReference type="Proteomes" id="UP001223547"/>
    </source>
</evidence>
<dbReference type="EMBL" id="JASSQD010000001">
    <property type="protein sequence ID" value="MDK9556879.1"/>
    <property type="molecule type" value="Genomic_DNA"/>
</dbReference>
<proteinExistence type="inferred from homology"/>
<dbReference type="InterPro" id="IPR001638">
    <property type="entry name" value="Solute-binding_3/MltF_N"/>
</dbReference>
<name>A0ABT7HA44_9GAMM</name>
<dbReference type="Gene3D" id="3.40.190.10">
    <property type="entry name" value="Periplasmic binding protein-like II"/>
    <property type="match status" value="2"/>
</dbReference>
<evidence type="ECO:0000256" key="2">
    <source>
        <dbReference type="ARBA" id="ARBA00022729"/>
    </source>
</evidence>
<keyword evidence="6" id="KW-1185">Reference proteome</keyword>
<evidence type="ECO:0000259" key="4">
    <source>
        <dbReference type="Pfam" id="PF00497"/>
    </source>
</evidence>
<protein>
    <submittedName>
        <fullName evidence="5">ABC transporter substrate-binding protein</fullName>
    </submittedName>
</protein>
<reference evidence="5 6" key="1">
    <citation type="submission" date="2023-05" db="EMBL/GenBank/DDBJ databases">
        <title>Marinobacter albus sp. nov., a marine bacterium isolated from sand in a coastal intertidal zone of huludao.</title>
        <authorList>
            <person name="Deng T."/>
        </authorList>
    </citation>
    <scope>NUCLEOTIDE SEQUENCE [LARGE SCALE GENOMIC DNA]</scope>
    <source>
        <strain evidence="5 6">M216</strain>
    </source>
</reference>
<feature type="domain" description="Solute-binding protein family 3/N-terminal" evidence="4">
    <location>
        <begin position="38"/>
        <end position="254"/>
    </location>
</feature>
<feature type="signal peptide" evidence="3">
    <location>
        <begin position="1"/>
        <end position="22"/>
    </location>
</feature>
<evidence type="ECO:0000256" key="1">
    <source>
        <dbReference type="ARBA" id="ARBA00010333"/>
    </source>
</evidence>
<organism evidence="5 6">
    <name type="scientific">Marinobacter albus</name>
    <dbReference type="NCBI Taxonomy" id="3030833"/>
    <lineage>
        <taxon>Bacteria</taxon>
        <taxon>Pseudomonadati</taxon>
        <taxon>Pseudomonadota</taxon>
        <taxon>Gammaproteobacteria</taxon>
        <taxon>Pseudomonadales</taxon>
        <taxon>Marinobacteraceae</taxon>
        <taxon>Marinobacter</taxon>
    </lineage>
</organism>
<sequence>MRIAAKTLIWTLWAVAVSPAWPETQARGSLTVSVAAPAYWCPYACDVTGPRSGFTVDIARAALESEGYKVVYENLPYDRALFEAKRGRVDAIVPAFRAEAPSFIFPSYAVSLTEYCFYVPQNEPHRYHGLASLENMRFVATSGYSYGAEMDAYISDNQGKRVTLIGGGDVSNRLRELVRRERFDALLDDRLLFESSQNREGLLNAGCLDERHAGYLALSPEDPDRSSAIAQAFERGFKKLQENGQLCRILENYGLGSDAVPGLGGEYCPPTHRR</sequence>
<feature type="chain" id="PRO_5045486907" evidence="3">
    <location>
        <begin position="23"/>
        <end position="274"/>
    </location>
</feature>
<comment type="caution">
    <text evidence="5">The sequence shown here is derived from an EMBL/GenBank/DDBJ whole genome shotgun (WGS) entry which is preliminary data.</text>
</comment>
<evidence type="ECO:0000256" key="3">
    <source>
        <dbReference type="SAM" id="SignalP"/>
    </source>
</evidence>
<dbReference type="PANTHER" id="PTHR35936">
    <property type="entry name" value="MEMBRANE-BOUND LYTIC MUREIN TRANSGLYCOSYLASE F"/>
    <property type="match status" value="1"/>
</dbReference>